<dbReference type="Pfam" id="PF13730">
    <property type="entry name" value="HTH_36"/>
    <property type="match status" value="1"/>
</dbReference>
<dbReference type="AlphaFoldDB" id="A0A7W7MBL1"/>
<keyword evidence="2" id="KW-0238">DNA-binding</keyword>
<reference evidence="2 3" key="1">
    <citation type="submission" date="2020-08" db="EMBL/GenBank/DDBJ databases">
        <title>Sequencing the genomes of 1000 actinobacteria strains.</title>
        <authorList>
            <person name="Klenk H.-P."/>
        </authorList>
    </citation>
    <scope>NUCLEOTIDE SEQUENCE [LARGE SCALE GENOMIC DNA]</scope>
    <source>
        <strain evidence="2 3">DSM 45809</strain>
    </source>
</reference>
<comment type="caution">
    <text evidence="2">The sequence shown here is derived from an EMBL/GenBank/DDBJ whole genome shotgun (WGS) entry which is preliminary data.</text>
</comment>
<dbReference type="EMBL" id="JACHNB010000001">
    <property type="protein sequence ID" value="MBB4743925.1"/>
    <property type="molecule type" value="Genomic_DNA"/>
</dbReference>
<dbReference type="Proteomes" id="UP000546162">
    <property type="component" value="Unassembled WGS sequence"/>
</dbReference>
<dbReference type="InterPro" id="IPR036388">
    <property type="entry name" value="WH-like_DNA-bd_sf"/>
</dbReference>
<feature type="region of interest" description="Disordered" evidence="1">
    <location>
        <begin position="108"/>
        <end position="170"/>
    </location>
</feature>
<sequence>MKPPTEPAVGNAPFASGQLVKAALLASKDLTKNERMVMIAVAAHMNGAGDAYPSVATIAGYVGVSDRTVTRILAKLVALGRLIARTRKGATTIYRLAANAINQVIRAVTKRTDPRQNGRKHTTTPDTRSTSDEVAPQEVSKHLWWSRRPQQLRGAALPPPPTADRCPQHLGQHRKTCAPCRSEFLAAARGPLQTPG</sequence>
<gene>
    <name evidence="2" type="ORF">BJY16_007384</name>
</gene>
<dbReference type="Gene3D" id="1.10.10.10">
    <property type="entry name" value="Winged helix-like DNA-binding domain superfamily/Winged helix DNA-binding domain"/>
    <property type="match status" value="1"/>
</dbReference>
<organism evidence="2 3">
    <name type="scientific">Actinoplanes octamycinicus</name>
    <dbReference type="NCBI Taxonomy" id="135948"/>
    <lineage>
        <taxon>Bacteria</taxon>
        <taxon>Bacillati</taxon>
        <taxon>Actinomycetota</taxon>
        <taxon>Actinomycetes</taxon>
        <taxon>Micromonosporales</taxon>
        <taxon>Micromonosporaceae</taxon>
        <taxon>Actinoplanes</taxon>
    </lineage>
</organism>
<evidence type="ECO:0000313" key="3">
    <source>
        <dbReference type="Proteomes" id="UP000546162"/>
    </source>
</evidence>
<dbReference type="RefSeq" id="WP_185044157.1">
    <property type="nucleotide sequence ID" value="NZ_BAABFG010000005.1"/>
</dbReference>
<proteinExistence type="predicted"/>
<dbReference type="InterPro" id="IPR036390">
    <property type="entry name" value="WH_DNA-bd_sf"/>
</dbReference>
<dbReference type="GO" id="GO:0003677">
    <property type="term" value="F:DNA binding"/>
    <property type="evidence" value="ECO:0007669"/>
    <property type="project" value="UniProtKB-KW"/>
</dbReference>
<keyword evidence="3" id="KW-1185">Reference proteome</keyword>
<dbReference type="SUPFAM" id="SSF46785">
    <property type="entry name" value="Winged helix' DNA-binding domain"/>
    <property type="match status" value="1"/>
</dbReference>
<name>A0A7W7MBL1_9ACTN</name>
<evidence type="ECO:0000313" key="2">
    <source>
        <dbReference type="EMBL" id="MBB4743925.1"/>
    </source>
</evidence>
<accession>A0A7W7MBL1</accession>
<evidence type="ECO:0000256" key="1">
    <source>
        <dbReference type="SAM" id="MobiDB-lite"/>
    </source>
</evidence>
<protein>
    <submittedName>
        <fullName evidence="2">DNA-binding IscR family transcriptional regulator</fullName>
    </submittedName>
</protein>